<dbReference type="CDD" id="cd16405">
    <property type="entry name" value="RepB_like_N"/>
    <property type="match status" value="1"/>
</dbReference>
<dbReference type="SUPFAM" id="SSF110849">
    <property type="entry name" value="ParB/Sulfiredoxin"/>
    <property type="match status" value="1"/>
</dbReference>
<evidence type="ECO:0000313" key="4">
    <source>
        <dbReference type="Proteomes" id="UP001165679"/>
    </source>
</evidence>
<protein>
    <submittedName>
        <fullName evidence="3">Plasmid partitioning protein RepB</fullName>
    </submittedName>
</protein>
<proteinExistence type="inferred from homology"/>
<name>A0AA41YP06_9PROT</name>
<dbReference type="PANTHER" id="PTHR33375:SF1">
    <property type="entry name" value="CHROMOSOME-PARTITIONING PROTEIN PARB-RELATED"/>
    <property type="match status" value="1"/>
</dbReference>
<comment type="caution">
    <text evidence="3">The sequence shown here is derived from an EMBL/GenBank/DDBJ whole genome shotgun (WGS) entry which is preliminary data.</text>
</comment>
<gene>
    <name evidence="3" type="primary">repB</name>
    <name evidence="3" type="ORF">OL599_16875</name>
</gene>
<organism evidence="3 4">
    <name type="scientific">Limobrevibacterium gyesilva</name>
    <dbReference type="NCBI Taxonomy" id="2991712"/>
    <lineage>
        <taxon>Bacteria</taxon>
        <taxon>Pseudomonadati</taxon>
        <taxon>Pseudomonadota</taxon>
        <taxon>Alphaproteobacteria</taxon>
        <taxon>Acetobacterales</taxon>
        <taxon>Acetobacteraceae</taxon>
        <taxon>Limobrevibacterium</taxon>
    </lineage>
</organism>
<dbReference type="InterPro" id="IPR004437">
    <property type="entry name" value="ParB/RepB/Spo0J"/>
</dbReference>
<dbReference type="InterPro" id="IPR050336">
    <property type="entry name" value="Chromosome_partition/occlusion"/>
</dbReference>
<comment type="similarity">
    <text evidence="1">Belongs to the ParB family.</text>
</comment>
<dbReference type="Gene3D" id="3.90.1530.30">
    <property type="match status" value="1"/>
</dbReference>
<dbReference type="GO" id="GO:0007059">
    <property type="term" value="P:chromosome segregation"/>
    <property type="evidence" value="ECO:0007669"/>
    <property type="project" value="TreeGrafter"/>
</dbReference>
<dbReference type="InterPro" id="IPR017819">
    <property type="entry name" value="Plasmid_partition_RepB"/>
</dbReference>
<dbReference type="PANTHER" id="PTHR33375">
    <property type="entry name" value="CHROMOSOME-PARTITIONING PROTEIN PARB-RELATED"/>
    <property type="match status" value="1"/>
</dbReference>
<dbReference type="GO" id="GO:0005694">
    <property type="term" value="C:chromosome"/>
    <property type="evidence" value="ECO:0007669"/>
    <property type="project" value="TreeGrafter"/>
</dbReference>
<dbReference type="Gene3D" id="1.10.10.2830">
    <property type="match status" value="1"/>
</dbReference>
<dbReference type="EMBL" id="JAPDNT010000017">
    <property type="protein sequence ID" value="MCW3476250.1"/>
    <property type="molecule type" value="Genomic_DNA"/>
</dbReference>
<dbReference type="Pfam" id="PF07506">
    <property type="entry name" value="RepB"/>
    <property type="match status" value="1"/>
</dbReference>
<accession>A0AA41YP06</accession>
<evidence type="ECO:0000256" key="1">
    <source>
        <dbReference type="ARBA" id="ARBA00006295"/>
    </source>
</evidence>
<sequence length="329" mass="36187">MKRRDVVRALLTPDHIDEPDEAAEKPARIASPAVRAMGLEIGRLTDEAREAAALRKLLESGDAVVALDPALVDPSFVSDRLSRTSDGDYRRLVESMRDTGQQVPILVRPHPAQGGRYQIAYGHRRREAAAELGLQVKAIVRTLSDAELIVAQGKENAERRNLSFIERALFAAHLQAKGFDRSTLNAALGVHTAEMTRFLAVAAAVPADIVRAIGPAPKAGRPRWMQLATYLDRAEVIETVGRMLAQLSFRQMSTDRRFDAVMAALRQAAEGGDIDVVRNRQGDPVIHVGRSSKTIKFTVDERVAPMLGQFILQHLPELVQRFEDDAAPS</sequence>
<dbReference type="NCBIfam" id="TIGR03454">
    <property type="entry name" value="partition_RepB"/>
    <property type="match status" value="1"/>
</dbReference>
<dbReference type="InterPro" id="IPR003115">
    <property type="entry name" value="ParB_N"/>
</dbReference>
<feature type="domain" description="ParB-like N-terminal" evidence="2">
    <location>
        <begin position="65"/>
        <end position="157"/>
    </location>
</feature>
<dbReference type="RefSeq" id="WP_264715016.1">
    <property type="nucleotide sequence ID" value="NZ_JAPDNT010000017.1"/>
</dbReference>
<dbReference type="NCBIfam" id="TIGR00180">
    <property type="entry name" value="parB_part"/>
    <property type="match status" value="1"/>
</dbReference>
<dbReference type="Proteomes" id="UP001165679">
    <property type="component" value="Unassembled WGS sequence"/>
</dbReference>
<keyword evidence="4" id="KW-1185">Reference proteome</keyword>
<reference evidence="3" key="2">
    <citation type="submission" date="2022-10" db="EMBL/GenBank/DDBJ databases">
        <authorList>
            <person name="Trinh H.N."/>
        </authorList>
    </citation>
    <scope>NUCLEOTIDE SEQUENCE</scope>
    <source>
        <strain evidence="3">RN2-1</strain>
    </source>
</reference>
<dbReference type="SMART" id="SM00470">
    <property type="entry name" value="ParB"/>
    <property type="match status" value="1"/>
</dbReference>
<dbReference type="SUPFAM" id="SSF109709">
    <property type="entry name" value="KorB DNA-binding domain-like"/>
    <property type="match status" value="1"/>
</dbReference>
<dbReference type="InterPro" id="IPR011111">
    <property type="entry name" value="Plasmid_RepB"/>
</dbReference>
<dbReference type="AlphaFoldDB" id="A0AA41YP06"/>
<dbReference type="GO" id="GO:0003677">
    <property type="term" value="F:DNA binding"/>
    <property type="evidence" value="ECO:0007669"/>
    <property type="project" value="InterPro"/>
</dbReference>
<evidence type="ECO:0000313" key="3">
    <source>
        <dbReference type="EMBL" id="MCW3476250.1"/>
    </source>
</evidence>
<dbReference type="InterPro" id="IPR036086">
    <property type="entry name" value="ParB/Sulfiredoxin_sf"/>
</dbReference>
<evidence type="ECO:0000259" key="2">
    <source>
        <dbReference type="SMART" id="SM00470"/>
    </source>
</evidence>
<dbReference type="Pfam" id="PF02195">
    <property type="entry name" value="ParB_N"/>
    <property type="match status" value="1"/>
</dbReference>
<dbReference type="InterPro" id="IPR037972">
    <property type="entry name" value="RepB_N"/>
</dbReference>
<reference evidence="3" key="1">
    <citation type="submission" date="2022-09" db="EMBL/GenBank/DDBJ databases">
        <title>Rhodovastum sp. nov. RN2-1 isolated from soil in Seongnam, South Korea.</title>
        <authorList>
            <person name="Le N.T."/>
        </authorList>
    </citation>
    <scope>NUCLEOTIDE SEQUENCE</scope>
    <source>
        <strain evidence="3">RN2-1</strain>
    </source>
</reference>